<comment type="similarity">
    <text evidence="3">Belongs to the binding-protein-dependent transport system permease family. HisMQ subfamily.</text>
</comment>
<dbReference type="InterPro" id="IPR035906">
    <property type="entry name" value="MetI-like_sf"/>
</dbReference>
<dbReference type="Pfam" id="PF00528">
    <property type="entry name" value="BPD_transp_1"/>
    <property type="match status" value="1"/>
</dbReference>
<dbReference type="SUPFAM" id="SSF161098">
    <property type="entry name" value="MetI-like"/>
    <property type="match status" value="1"/>
</dbReference>
<sequence>MGFNWDIIQDYLPLFIDGAIMTVTCTVVCVVLGTFWGLILGIGRVAQCRHGIYKYVLCVLVKWPVKIYVSAFRGTPLFVQIMVTYFVVMPFLLHPNNGILVSDYLISPEVARYLRVQYGAFISCILAITLNAGAYISEIFRAGIQSIDKGQMEAARSLGMGYGSTMRKVILPQAFRRMLPPLGNNAIAILKDSSLGSAIGLIDLAYAARTAGAANAVYAEPYFVISIVYWSMTFLLSLLVKYMEKRLGKSDSH</sequence>
<dbReference type="InterPro" id="IPR043429">
    <property type="entry name" value="ArtM/GltK/GlnP/TcyL/YhdX-like"/>
</dbReference>
<reference evidence="14" key="1">
    <citation type="submission" date="2016-08" db="EMBL/GenBank/DDBJ databases">
        <authorList>
            <person name="Varghese N."/>
            <person name="Submissions Spin"/>
        </authorList>
    </citation>
    <scope>NUCLEOTIDE SEQUENCE [LARGE SCALE GENOMIC DNA]</scope>
    <source>
        <strain evidence="14">R-53248</strain>
    </source>
</reference>
<dbReference type="CDD" id="cd06261">
    <property type="entry name" value="TM_PBP2"/>
    <property type="match status" value="1"/>
</dbReference>
<gene>
    <name evidence="13" type="ORF">GA0061081_10213</name>
</gene>
<evidence type="ECO:0000256" key="2">
    <source>
        <dbReference type="ARBA" id="ARBA00004651"/>
    </source>
</evidence>
<evidence type="ECO:0000256" key="1">
    <source>
        <dbReference type="ARBA" id="ARBA00003159"/>
    </source>
</evidence>
<dbReference type="InterPro" id="IPR000515">
    <property type="entry name" value="MetI-like"/>
</dbReference>
<evidence type="ECO:0000259" key="12">
    <source>
        <dbReference type="PROSITE" id="PS50928"/>
    </source>
</evidence>
<dbReference type="GO" id="GO:0005886">
    <property type="term" value="C:plasma membrane"/>
    <property type="evidence" value="ECO:0007669"/>
    <property type="project" value="UniProtKB-SubCell"/>
</dbReference>
<dbReference type="Proteomes" id="UP000199670">
    <property type="component" value="Unassembled WGS sequence"/>
</dbReference>
<keyword evidence="6" id="KW-1003">Cell membrane</keyword>
<keyword evidence="10 11" id="KW-0472">Membrane</keyword>
<keyword evidence="9 11" id="KW-1133">Transmembrane helix</keyword>
<dbReference type="EMBL" id="FMAQ01000002">
    <property type="protein sequence ID" value="SCB83594.1"/>
    <property type="molecule type" value="Genomic_DNA"/>
</dbReference>
<dbReference type="GO" id="GO:0055085">
    <property type="term" value="P:transmembrane transport"/>
    <property type="evidence" value="ECO:0007669"/>
    <property type="project" value="InterPro"/>
</dbReference>
<dbReference type="STRING" id="1798182.GA0061081_10213"/>
<evidence type="ECO:0000313" key="14">
    <source>
        <dbReference type="Proteomes" id="UP000199670"/>
    </source>
</evidence>
<proteinExistence type="inferred from homology"/>
<dbReference type="Gene3D" id="1.10.3720.10">
    <property type="entry name" value="MetI-like"/>
    <property type="match status" value="1"/>
</dbReference>
<feature type="transmembrane region" description="Helical" evidence="11">
    <location>
        <begin position="116"/>
        <end position="136"/>
    </location>
</feature>
<evidence type="ECO:0000256" key="10">
    <source>
        <dbReference type="ARBA" id="ARBA00023136"/>
    </source>
</evidence>
<accession>A0A1C3ZMD5</accession>
<organism evidence="13 14">
    <name type="scientific">Gilliamella bombicola</name>
    <dbReference type="NCBI Taxonomy" id="1798182"/>
    <lineage>
        <taxon>Bacteria</taxon>
        <taxon>Pseudomonadati</taxon>
        <taxon>Pseudomonadota</taxon>
        <taxon>Gammaproteobacteria</taxon>
        <taxon>Orbales</taxon>
        <taxon>Orbaceae</taxon>
        <taxon>Gilliamella</taxon>
    </lineage>
</organism>
<protein>
    <recommendedName>
        <fullName evidence="4">Putative glutamine transport system permease protein GlnP</fullName>
    </recommendedName>
</protein>
<evidence type="ECO:0000256" key="3">
    <source>
        <dbReference type="ARBA" id="ARBA00010072"/>
    </source>
</evidence>
<name>A0A1C3ZMD5_9GAMM</name>
<evidence type="ECO:0000256" key="6">
    <source>
        <dbReference type="ARBA" id="ARBA00022475"/>
    </source>
</evidence>
<comment type="function">
    <text evidence="1">Part of the binding-protein-dependent transport system for glutamine; probably responsible for the translocation of the substrate across the membrane.</text>
</comment>
<evidence type="ECO:0000256" key="4">
    <source>
        <dbReference type="ARBA" id="ARBA00016506"/>
    </source>
</evidence>
<evidence type="ECO:0000256" key="8">
    <source>
        <dbReference type="ARBA" id="ARBA00022970"/>
    </source>
</evidence>
<dbReference type="PROSITE" id="PS50928">
    <property type="entry name" value="ABC_TM1"/>
    <property type="match status" value="1"/>
</dbReference>
<feature type="transmembrane region" description="Helical" evidence="11">
    <location>
        <begin position="20"/>
        <end position="40"/>
    </location>
</feature>
<feature type="transmembrane region" description="Helical" evidence="11">
    <location>
        <begin position="222"/>
        <end position="240"/>
    </location>
</feature>
<evidence type="ECO:0000256" key="5">
    <source>
        <dbReference type="ARBA" id="ARBA00022448"/>
    </source>
</evidence>
<evidence type="ECO:0000313" key="13">
    <source>
        <dbReference type="EMBL" id="SCB83594.1"/>
    </source>
</evidence>
<keyword evidence="8" id="KW-0029">Amino-acid transport</keyword>
<dbReference type="PANTHER" id="PTHR30614">
    <property type="entry name" value="MEMBRANE COMPONENT OF AMINO ACID ABC TRANSPORTER"/>
    <property type="match status" value="1"/>
</dbReference>
<evidence type="ECO:0000256" key="7">
    <source>
        <dbReference type="ARBA" id="ARBA00022692"/>
    </source>
</evidence>
<comment type="subcellular location">
    <subcellularLocation>
        <location evidence="2 11">Cell membrane</location>
        <topology evidence="2 11">Multi-pass membrane protein</topology>
    </subcellularLocation>
</comment>
<dbReference type="AlphaFoldDB" id="A0A1C3ZMD5"/>
<evidence type="ECO:0000256" key="9">
    <source>
        <dbReference type="ARBA" id="ARBA00022989"/>
    </source>
</evidence>
<feature type="domain" description="ABC transmembrane type-1" evidence="12">
    <location>
        <begin position="15"/>
        <end position="240"/>
    </location>
</feature>
<keyword evidence="7 11" id="KW-0812">Transmembrane</keyword>
<dbReference type="GO" id="GO:0006865">
    <property type="term" value="P:amino acid transport"/>
    <property type="evidence" value="ECO:0007669"/>
    <property type="project" value="UniProtKB-KW"/>
</dbReference>
<keyword evidence="5 11" id="KW-0813">Transport</keyword>
<dbReference type="PANTHER" id="PTHR30614:SF20">
    <property type="entry name" value="GLUTAMINE TRANSPORT SYSTEM PERMEASE PROTEIN GLNP"/>
    <property type="match status" value="1"/>
</dbReference>
<evidence type="ECO:0000256" key="11">
    <source>
        <dbReference type="RuleBase" id="RU363032"/>
    </source>
</evidence>
<feature type="transmembrane region" description="Helical" evidence="11">
    <location>
        <begin position="77"/>
        <end position="95"/>
    </location>
</feature>
<dbReference type="FunFam" id="1.10.3720.10:FF:000033">
    <property type="entry name" value="Polar amino acid ABC transporter permease"/>
    <property type="match status" value="1"/>
</dbReference>
<keyword evidence="14" id="KW-1185">Reference proteome</keyword>